<proteinExistence type="predicted"/>
<protein>
    <submittedName>
        <fullName evidence="1">Uncharacterized protein</fullName>
    </submittedName>
</protein>
<reference evidence="1" key="1">
    <citation type="submission" date="2021-05" db="EMBL/GenBank/DDBJ databases">
        <authorList>
            <person name="Arsene-Ploetze F."/>
        </authorList>
    </citation>
    <scope>NUCLEOTIDE SEQUENCE</scope>
    <source>
        <strain evidence="1">DSM 42138</strain>
    </source>
</reference>
<gene>
    <name evidence="1" type="ORF">SCOCK_10383</name>
</gene>
<evidence type="ECO:0000313" key="1">
    <source>
        <dbReference type="EMBL" id="CAG6390915.1"/>
    </source>
</evidence>
<sequence length="57" mass="6269">MLPLRCHAVSSDCPRNSAVNAFALAVRDFRDAYIWSVPSERGVKADAFCGRNAAKRT</sequence>
<dbReference type="EMBL" id="CAJSLV010000001">
    <property type="protein sequence ID" value="CAG6390915.1"/>
    <property type="molecule type" value="Genomic_DNA"/>
</dbReference>
<keyword evidence="2" id="KW-1185">Reference proteome</keyword>
<accession>A0A9W4E1J3</accession>
<dbReference type="Proteomes" id="UP001152519">
    <property type="component" value="Unassembled WGS sequence"/>
</dbReference>
<organism evidence="1 2">
    <name type="scientific">Actinacidiphila cocklensis</name>
    <dbReference type="NCBI Taxonomy" id="887465"/>
    <lineage>
        <taxon>Bacteria</taxon>
        <taxon>Bacillati</taxon>
        <taxon>Actinomycetota</taxon>
        <taxon>Actinomycetes</taxon>
        <taxon>Kitasatosporales</taxon>
        <taxon>Streptomycetaceae</taxon>
        <taxon>Actinacidiphila</taxon>
    </lineage>
</organism>
<comment type="caution">
    <text evidence="1">The sequence shown here is derived from an EMBL/GenBank/DDBJ whole genome shotgun (WGS) entry which is preliminary data.</text>
</comment>
<evidence type="ECO:0000313" key="2">
    <source>
        <dbReference type="Proteomes" id="UP001152519"/>
    </source>
</evidence>
<dbReference type="AlphaFoldDB" id="A0A9W4E1J3"/>
<name>A0A9W4E1J3_9ACTN</name>